<evidence type="ECO:0000313" key="2">
    <source>
        <dbReference type="Proteomes" id="UP000002072"/>
    </source>
</evidence>
<dbReference type="KEGG" id="smf:Smon_0210"/>
<dbReference type="OrthoDB" id="95536at2"/>
<organism evidence="1 2">
    <name type="scientific">Streptobacillus moniliformis (strain ATCC 14647 / DSM 12112 / NCTC 10651 / 9901)</name>
    <dbReference type="NCBI Taxonomy" id="519441"/>
    <lineage>
        <taxon>Bacteria</taxon>
        <taxon>Fusobacteriati</taxon>
        <taxon>Fusobacteriota</taxon>
        <taxon>Fusobacteriia</taxon>
        <taxon>Fusobacteriales</taxon>
        <taxon>Leptotrichiaceae</taxon>
        <taxon>Streptobacillus</taxon>
    </lineage>
</organism>
<dbReference type="RefSeq" id="WP_012858254.1">
    <property type="nucleotide sequence ID" value="NC_013515.1"/>
</dbReference>
<keyword evidence="2" id="KW-1185">Reference proteome</keyword>
<proteinExistence type="predicted"/>
<accession>D1AWM0</accession>
<dbReference type="GeneID" id="29673533"/>
<dbReference type="STRING" id="519441.Smon_0210"/>
<name>D1AWM0_STRM9</name>
<reference evidence="1 2" key="1">
    <citation type="journal article" date="2009" name="Stand. Genomic Sci.">
        <title>Complete genome sequence of Streptobacillus moniliformis type strain (9901T).</title>
        <authorList>
            <person name="Nolan M."/>
            <person name="Gronow S."/>
            <person name="Lapidus A."/>
            <person name="Ivanova N."/>
            <person name="Copeland A."/>
            <person name="Lucas S."/>
            <person name="Del Rio T.G."/>
            <person name="Chen F."/>
            <person name="Tice H."/>
            <person name="Pitluck S."/>
            <person name="Cheng J.F."/>
            <person name="Sims D."/>
            <person name="Meincke L."/>
            <person name="Bruce D."/>
            <person name="Goodwin L."/>
            <person name="Brettin T."/>
            <person name="Han C."/>
            <person name="Detter J.C."/>
            <person name="Ovchinikova G."/>
            <person name="Pati A."/>
            <person name="Mavromatis K."/>
            <person name="Mikhailova N."/>
            <person name="Chen A."/>
            <person name="Palaniappan K."/>
            <person name="Land M."/>
            <person name="Hauser L."/>
            <person name="Chang Y.J."/>
            <person name="Jeffries C.D."/>
            <person name="Rohde M."/>
            <person name="Sproer C."/>
            <person name="Goker M."/>
            <person name="Bristow J."/>
            <person name="Eisen J.A."/>
            <person name="Markowitz V."/>
            <person name="Hugenholtz P."/>
            <person name="Kyrpides N.C."/>
            <person name="Klenk H.P."/>
            <person name="Chain P."/>
        </authorList>
    </citation>
    <scope>NUCLEOTIDE SEQUENCE [LARGE SCALE GENOMIC DNA]</scope>
    <source>
        <strain evidence="2">ATCC 14647 / DSM 12112 / NCTC 10651 / 9901</strain>
    </source>
</reference>
<protein>
    <recommendedName>
        <fullName evidence="3">Outer membrane protein beta-barrel domain-containing protein</fullName>
    </recommendedName>
</protein>
<gene>
    <name evidence="1" type="ordered locus">Smon_0210</name>
</gene>
<dbReference type="AlphaFoldDB" id="D1AWM0"/>
<dbReference type="EMBL" id="CP001779">
    <property type="protein sequence ID" value="ACZ00696.1"/>
    <property type="molecule type" value="Genomic_DNA"/>
</dbReference>
<evidence type="ECO:0008006" key="3">
    <source>
        <dbReference type="Google" id="ProtNLM"/>
    </source>
</evidence>
<sequence>MKKLFLMMSFVGLISFSNNIVGPRYRIEGALGFLSSKEADRIKNRAFISNSISVLPEWKAQINKKIDITFEPKLTLNVGSSTVHQLSTIKPNLALGIEVDFNYRIKEKIKIYGGVEIGTGIGTSITYIPKGKNLTNNGPTLKLDKAILTTIGKMSVGVKINDKYNVGIYMGNIKGMLGLEAGYTFK</sequence>
<dbReference type="Proteomes" id="UP000002072">
    <property type="component" value="Chromosome"/>
</dbReference>
<evidence type="ECO:0000313" key="1">
    <source>
        <dbReference type="EMBL" id="ACZ00696.1"/>
    </source>
</evidence>
<dbReference type="HOGENOM" id="CLU_094978_1_0_0"/>